<dbReference type="SUPFAM" id="SSF52096">
    <property type="entry name" value="ClpP/crotonase"/>
    <property type="match status" value="1"/>
</dbReference>
<keyword evidence="1" id="KW-0456">Lyase</keyword>
<dbReference type="Pfam" id="PF00378">
    <property type="entry name" value="ECH_1"/>
    <property type="match status" value="1"/>
</dbReference>
<dbReference type="InterPro" id="IPR029045">
    <property type="entry name" value="ClpP/crotonase-like_dom_sf"/>
</dbReference>
<sequence length="294" mass="32726">MEAYPTRWFAKLWIDGIASSRFLLFVLPSEMNQARNFLVKFAGGNVCLHKDSSIGVARIMLDNPQRRNAITGNMMVKLRECVEELEEWEEGKAVVLHGNGANLCSGGDLDFVKATGYPEAASIMNSWMQDTMMKLRNLPMVSVCLIQGPTLGGGAEISVYCDYILAAEDVKYGFVQGKMGIVTAWGGGTLLVQKLGRRKAMDLMLTSRILSADDCMDMDIADGVLKGPDYLGEVIEWLGPRIQHHHSITRTIKQIVASEEDLQQSLESERKAFVPFWGGELNQKALEKRIKHVQ</sequence>
<dbReference type="PANTHER" id="PTHR11941:SF27">
    <property type="entry name" value="ETHYLMALONYL-COA DECARBOXYLASE"/>
    <property type="match status" value="1"/>
</dbReference>
<protein>
    <submittedName>
        <fullName evidence="3">Ethylmalonyl-CoA decarboxylase-like isoform X1</fullName>
    </submittedName>
</protein>
<keyword evidence="2" id="KW-1185">Reference proteome</keyword>
<evidence type="ECO:0000313" key="3">
    <source>
        <dbReference type="RefSeq" id="XP_017773680.1"/>
    </source>
</evidence>
<dbReference type="InterPro" id="IPR001753">
    <property type="entry name" value="Enoyl-CoA_hydra/iso"/>
</dbReference>
<dbReference type="Gene3D" id="3.90.226.10">
    <property type="entry name" value="2-enoyl-CoA Hydratase, Chain A, domain 1"/>
    <property type="match status" value="1"/>
</dbReference>
<evidence type="ECO:0000256" key="1">
    <source>
        <dbReference type="ARBA" id="ARBA00023239"/>
    </source>
</evidence>
<dbReference type="CDD" id="cd06558">
    <property type="entry name" value="crotonase-like"/>
    <property type="match status" value="1"/>
</dbReference>
<dbReference type="PANTHER" id="PTHR11941">
    <property type="entry name" value="ENOYL-COA HYDRATASE-RELATED"/>
    <property type="match status" value="1"/>
</dbReference>
<dbReference type="Proteomes" id="UP000695000">
    <property type="component" value="Unplaced"/>
</dbReference>
<organism evidence="2 3">
    <name type="scientific">Nicrophorus vespilloides</name>
    <name type="common">Boreal carrion beetle</name>
    <dbReference type="NCBI Taxonomy" id="110193"/>
    <lineage>
        <taxon>Eukaryota</taxon>
        <taxon>Metazoa</taxon>
        <taxon>Ecdysozoa</taxon>
        <taxon>Arthropoda</taxon>
        <taxon>Hexapoda</taxon>
        <taxon>Insecta</taxon>
        <taxon>Pterygota</taxon>
        <taxon>Neoptera</taxon>
        <taxon>Endopterygota</taxon>
        <taxon>Coleoptera</taxon>
        <taxon>Polyphaga</taxon>
        <taxon>Staphyliniformia</taxon>
        <taxon>Silphidae</taxon>
        <taxon>Nicrophorinae</taxon>
        <taxon>Nicrophorus</taxon>
    </lineage>
</organism>
<reference evidence="3" key="1">
    <citation type="submission" date="2025-08" db="UniProtKB">
        <authorList>
            <consortium name="RefSeq"/>
        </authorList>
    </citation>
    <scope>IDENTIFICATION</scope>
    <source>
        <tissue evidence="3">Whole Larva</tissue>
    </source>
</reference>
<dbReference type="RefSeq" id="XP_017773680.1">
    <property type="nucleotide sequence ID" value="XM_017918191.1"/>
</dbReference>
<proteinExistence type="predicted"/>
<accession>A0ABM1MGI0</accession>
<evidence type="ECO:0000313" key="2">
    <source>
        <dbReference type="Proteomes" id="UP000695000"/>
    </source>
</evidence>
<name>A0ABM1MGI0_NICVS</name>
<gene>
    <name evidence="3" type="primary">LOC108560577</name>
</gene>
<dbReference type="GeneID" id="108560577"/>